<evidence type="ECO:0000313" key="2">
    <source>
        <dbReference type="Proteomes" id="UP000769780"/>
    </source>
</evidence>
<dbReference type="Proteomes" id="UP000769780">
    <property type="component" value="Unassembled WGS sequence"/>
</dbReference>
<proteinExistence type="predicted"/>
<dbReference type="RefSeq" id="WP_221872798.1">
    <property type="nucleotide sequence ID" value="NZ_JACWFH010000008.1"/>
</dbReference>
<comment type="caution">
    <text evidence="1">The sequence shown here is derived from an EMBL/GenBank/DDBJ whole genome shotgun (WGS) entry which is preliminary data.</text>
</comment>
<name>A0ABS7K3A7_9BACI</name>
<accession>A0ABS7K3A7</accession>
<dbReference type="EMBL" id="JACWFH010000008">
    <property type="protein sequence ID" value="MBY0096715.1"/>
    <property type="molecule type" value="Genomic_DNA"/>
</dbReference>
<organism evidence="1 2">
    <name type="scientific">Mesobacillus maritimus</name>
    <dbReference type="NCBI Taxonomy" id="1643336"/>
    <lineage>
        <taxon>Bacteria</taxon>
        <taxon>Bacillati</taxon>
        <taxon>Bacillota</taxon>
        <taxon>Bacilli</taxon>
        <taxon>Bacillales</taxon>
        <taxon>Bacillaceae</taxon>
        <taxon>Mesobacillus</taxon>
    </lineage>
</organism>
<reference evidence="1 2" key="1">
    <citation type="submission" date="2020-07" db="EMBL/GenBank/DDBJ databases">
        <title>Fungal Genomes of the International Space Station.</title>
        <authorList>
            <person name="Seuylemezian A."/>
            <person name="Singh N.K."/>
            <person name="Wood J."/>
            <person name="Venkateswaran K."/>
        </authorList>
    </citation>
    <scope>NUCLEOTIDE SEQUENCE [LARGE SCALE GENOMIC DNA]</scope>
    <source>
        <strain evidence="1 2">PL-B2</strain>
    </source>
</reference>
<sequence length="159" mass="18705">MLPWNHLPFNEEMKKKFSNMNPNDIDKYVQNMISNMFPKDMDGMLNPQEWLKGVQSFTNDQPSSHKESNLNVIVFETHDFVFLRIPIKEDHWLREIKIFHTSHEAIIEHIPSPGDKHIFKLPAAVRKKGAVANYKEEVLEIRIPRSVQTQISEIEIQED</sequence>
<protein>
    <submittedName>
        <fullName evidence="1">Hsp20/alpha crystallin family protein</fullName>
    </submittedName>
</protein>
<gene>
    <name evidence="1" type="ORF">H0185_07830</name>
</gene>
<keyword evidence="2" id="KW-1185">Reference proteome</keyword>
<evidence type="ECO:0000313" key="1">
    <source>
        <dbReference type="EMBL" id="MBY0096715.1"/>
    </source>
</evidence>